<sequence length="157" mass="18122">MDGYKFFRRDRVGRRGGGVALYARECFDCVELSDYDDKVECLWGWQLNHFPGQPVPMLDNPFSEEKFPNIQSKPPLAQLEAISSRPIICYLGEETNPHLSITSLQGKKKMHRQWKQGQVSWEEYKDTARLCRDGVGKAKEQLKLNLARDAKNNKKGF</sequence>
<protein>
    <submittedName>
        <fullName evidence="1">Uncharacterized protein</fullName>
    </submittedName>
</protein>
<gene>
    <name evidence="1" type="ORF">QYF61_009305</name>
</gene>
<comment type="caution">
    <text evidence="1">The sequence shown here is derived from an EMBL/GenBank/DDBJ whole genome shotgun (WGS) entry which is preliminary data.</text>
</comment>
<proteinExistence type="predicted"/>
<evidence type="ECO:0000313" key="1">
    <source>
        <dbReference type="EMBL" id="KAK4830238.1"/>
    </source>
</evidence>
<keyword evidence="2" id="KW-1185">Reference proteome</keyword>
<organism evidence="1 2">
    <name type="scientific">Mycteria americana</name>
    <name type="common">Wood stork</name>
    <dbReference type="NCBI Taxonomy" id="33587"/>
    <lineage>
        <taxon>Eukaryota</taxon>
        <taxon>Metazoa</taxon>
        <taxon>Chordata</taxon>
        <taxon>Craniata</taxon>
        <taxon>Vertebrata</taxon>
        <taxon>Euteleostomi</taxon>
        <taxon>Archelosauria</taxon>
        <taxon>Archosauria</taxon>
        <taxon>Dinosauria</taxon>
        <taxon>Saurischia</taxon>
        <taxon>Theropoda</taxon>
        <taxon>Coelurosauria</taxon>
        <taxon>Aves</taxon>
        <taxon>Neognathae</taxon>
        <taxon>Neoaves</taxon>
        <taxon>Aequornithes</taxon>
        <taxon>Ciconiiformes</taxon>
        <taxon>Ciconiidae</taxon>
        <taxon>Mycteria</taxon>
    </lineage>
</organism>
<accession>A0AAN7SJ82</accession>
<evidence type="ECO:0000313" key="2">
    <source>
        <dbReference type="Proteomes" id="UP001333110"/>
    </source>
</evidence>
<dbReference type="AlphaFoldDB" id="A0AAN7SJ82"/>
<name>A0AAN7SJ82_MYCAM</name>
<reference evidence="1 2" key="1">
    <citation type="journal article" date="2023" name="J. Hered.">
        <title>Chromosome-level genome of the wood stork (Mycteria americana) provides insight into avian chromosome evolution.</title>
        <authorList>
            <person name="Flamio R. Jr."/>
            <person name="Ramstad K.M."/>
        </authorList>
    </citation>
    <scope>NUCLEOTIDE SEQUENCE [LARGE SCALE GENOMIC DNA]</scope>
    <source>
        <strain evidence="1">JAX WOST 10</strain>
    </source>
</reference>
<dbReference type="EMBL" id="JAUNZN010000001">
    <property type="protein sequence ID" value="KAK4830238.1"/>
    <property type="molecule type" value="Genomic_DNA"/>
</dbReference>
<dbReference type="Proteomes" id="UP001333110">
    <property type="component" value="Unassembled WGS sequence"/>
</dbReference>